<name>A0AAG2UXE4_HUMAN</name>
<reference evidence="3" key="1">
    <citation type="submission" date="2025-08" db="UniProtKB">
        <authorList>
            <consortium name="Ensembl"/>
        </authorList>
    </citation>
    <scope>IDENTIFICATION</scope>
</reference>
<dbReference type="HGNC" id="HGNC:49396">
    <property type="gene designation" value="PRR23D2"/>
</dbReference>
<dbReference type="PANTHER" id="PTHR31813:SF3">
    <property type="entry name" value="PROLINE-RICH PROTEIN 23D1-RELATED"/>
    <property type="match status" value="1"/>
</dbReference>
<evidence type="ECO:0000256" key="1">
    <source>
        <dbReference type="ARBA" id="ARBA00009113"/>
    </source>
</evidence>
<evidence type="ECO:0000256" key="2">
    <source>
        <dbReference type="SAM" id="MobiDB-lite"/>
    </source>
</evidence>
<proteinExistence type="inferred from homology"/>
<reference evidence="3" key="2">
    <citation type="submission" date="2025-09" db="UniProtKB">
        <authorList>
            <consortium name="Ensembl"/>
        </authorList>
    </citation>
    <scope>IDENTIFICATION</scope>
</reference>
<protein>
    <submittedName>
        <fullName evidence="3">Proline rich 23 domain containing 2</fullName>
    </submittedName>
</protein>
<comment type="similarity">
    <text evidence="1">Belongs to the PRR23 family.</text>
</comment>
<dbReference type="Proteomes" id="UP000005640">
    <property type="component" value="Unplaced"/>
</dbReference>
<keyword evidence="4" id="KW-1185">Reference proteome</keyword>
<evidence type="ECO:0000313" key="4">
    <source>
        <dbReference type="Proteomes" id="UP000005640"/>
    </source>
</evidence>
<evidence type="ECO:0000313" key="3">
    <source>
        <dbReference type="Ensembl" id="ENSP00000518730.1"/>
    </source>
</evidence>
<dbReference type="PANTHER" id="PTHR31813">
    <property type="entry name" value="PROLINE-RICH PROTEIN 23B"/>
    <property type="match status" value="1"/>
</dbReference>
<dbReference type="Ensembl" id="ENST00000711406.1">
    <property type="protein sequence ID" value="ENSP00000518730.1"/>
    <property type="gene ID" value="ENSG00000292388.1"/>
</dbReference>
<feature type="region of interest" description="Disordered" evidence="2">
    <location>
        <begin position="1"/>
        <end position="59"/>
    </location>
</feature>
<gene>
    <name evidence="3" type="primary">PRR23D2</name>
</gene>
<sequence length="345" mass="37971">MYGYRRLRSPRDSQTEPQNDNEGETSLATTQMNPPKRRQVEQGPSTGAKKPSISGAPHLNSYQSLELPQKQQDSGTEELMIVLEQGTEVRLSLEEVILILAPETVLQLTLENTVLVIVPEHVLRSEDGLQSPVQIQYIIPSVDDFSLEFHAQDGDISDMRRENVPFSPAEEGKAAPLYQQPLMIPQANHMAGISPSFLVTPLCIPRCRAAFPQCYPLPPTPSPVGRPRPADSSFSLHGMELLCTSSLRPMPPSPSPGPQVYHRFTIGLPAGHGDVSLGSDLTQEPPPALIGQRLSRSLVSAFSEMWRESNLTTCLPFAVPHHQPLSSTAEGPRCCREGENCREFK</sequence>
<dbReference type="Pfam" id="PF10630">
    <property type="entry name" value="DUF2476"/>
    <property type="match status" value="1"/>
</dbReference>
<dbReference type="AlphaFoldDB" id="A0AAG2UXE4"/>
<dbReference type="InterPro" id="IPR018903">
    <property type="entry name" value="PRR23"/>
</dbReference>
<accession>A0AAG2UXE4</accession>
<organism evidence="3 4">
    <name type="scientific">Homo sapiens</name>
    <name type="common">Human</name>
    <dbReference type="NCBI Taxonomy" id="9606"/>
    <lineage>
        <taxon>Eukaryota</taxon>
        <taxon>Metazoa</taxon>
        <taxon>Chordata</taxon>
        <taxon>Craniata</taxon>
        <taxon>Vertebrata</taxon>
        <taxon>Euteleostomi</taxon>
        <taxon>Mammalia</taxon>
        <taxon>Eutheria</taxon>
        <taxon>Euarchontoglires</taxon>
        <taxon>Primates</taxon>
        <taxon>Haplorrhini</taxon>
        <taxon>Catarrhini</taxon>
        <taxon>Hominidae</taxon>
        <taxon>Homo</taxon>
    </lineage>
</organism>
<feature type="compositionally biased region" description="Polar residues" evidence="2">
    <location>
        <begin position="15"/>
        <end position="33"/>
    </location>
</feature>